<dbReference type="Pfam" id="PF06429">
    <property type="entry name" value="Flg_bbr_C"/>
    <property type="match status" value="1"/>
</dbReference>
<dbReference type="InterPro" id="IPR053927">
    <property type="entry name" value="FlgK_helical"/>
</dbReference>
<dbReference type="InterPro" id="IPR001444">
    <property type="entry name" value="Flag_bb_rod_N"/>
</dbReference>
<dbReference type="STRING" id="112903.SAMN04490178_104122"/>
<feature type="domain" description="Flagellar basal body rod protein N-terminal" evidence="8">
    <location>
        <begin position="8"/>
        <end position="37"/>
    </location>
</feature>
<protein>
    <recommendedName>
        <fullName evidence="4 7">Flagellar hook-associated protein 1</fullName>
        <shortName evidence="7">HAP1</shortName>
    </recommendedName>
</protein>
<organism evidence="11 12">
    <name type="scientific">Propionispora vibrioides</name>
    <dbReference type="NCBI Taxonomy" id="112903"/>
    <lineage>
        <taxon>Bacteria</taxon>
        <taxon>Bacillati</taxon>
        <taxon>Bacillota</taxon>
        <taxon>Negativicutes</taxon>
        <taxon>Selenomonadales</taxon>
        <taxon>Sporomusaceae</taxon>
        <taxon>Propionispora</taxon>
    </lineage>
</organism>
<keyword evidence="12" id="KW-1185">Reference proteome</keyword>
<evidence type="ECO:0000256" key="6">
    <source>
        <dbReference type="ARBA" id="ARBA00023143"/>
    </source>
</evidence>
<evidence type="ECO:0000313" key="12">
    <source>
        <dbReference type="Proteomes" id="UP000198847"/>
    </source>
</evidence>
<dbReference type="GO" id="GO:0005198">
    <property type="term" value="F:structural molecule activity"/>
    <property type="evidence" value="ECO:0007669"/>
    <property type="project" value="UniProtKB-UniRule"/>
</dbReference>
<dbReference type="PANTHER" id="PTHR30033:SF1">
    <property type="entry name" value="FLAGELLAR HOOK-ASSOCIATED PROTEIN 1"/>
    <property type="match status" value="1"/>
</dbReference>
<dbReference type="InterPro" id="IPR010930">
    <property type="entry name" value="Flg_bb/hook_C_dom"/>
</dbReference>
<evidence type="ECO:0000256" key="5">
    <source>
        <dbReference type="ARBA" id="ARBA00022525"/>
    </source>
</evidence>
<keyword evidence="11" id="KW-0966">Cell projection</keyword>
<reference evidence="11 12" key="1">
    <citation type="submission" date="2016-10" db="EMBL/GenBank/DDBJ databases">
        <authorList>
            <person name="de Groot N.N."/>
        </authorList>
    </citation>
    <scope>NUCLEOTIDE SEQUENCE [LARGE SCALE GENOMIC DNA]</scope>
    <source>
        <strain evidence="11 12">DSM 13305</strain>
    </source>
</reference>
<evidence type="ECO:0000256" key="7">
    <source>
        <dbReference type="RuleBase" id="RU362065"/>
    </source>
</evidence>
<dbReference type="GO" id="GO:0009424">
    <property type="term" value="C:bacterial-type flagellum hook"/>
    <property type="evidence" value="ECO:0007669"/>
    <property type="project" value="UniProtKB-UniRule"/>
</dbReference>
<keyword evidence="11" id="KW-0282">Flagellum</keyword>
<dbReference type="GO" id="GO:0005576">
    <property type="term" value="C:extracellular region"/>
    <property type="evidence" value="ECO:0007669"/>
    <property type="project" value="UniProtKB-SubCell"/>
</dbReference>
<keyword evidence="5 7" id="KW-0964">Secreted</keyword>
<evidence type="ECO:0000256" key="1">
    <source>
        <dbReference type="ARBA" id="ARBA00004365"/>
    </source>
</evidence>
<feature type="domain" description="Flagellar hook-associated protein FlgK helical" evidence="10">
    <location>
        <begin position="99"/>
        <end position="334"/>
    </location>
</feature>
<evidence type="ECO:0000256" key="2">
    <source>
        <dbReference type="ARBA" id="ARBA00004613"/>
    </source>
</evidence>
<comment type="subcellular location">
    <subcellularLocation>
        <location evidence="1 7">Bacterial flagellum</location>
    </subcellularLocation>
    <subcellularLocation>
        <location evidence="2 7">Secreted</location>
    </subcellularLocation>
</comment>
<comment type="similarity">
    <text evidence="3 7">Belongs to the flagella basal body rod proteins family.</text>
</comment>
<dbReference type="InterPro" id="IPR002371">
    <property type="entry name" value="FlgK"/>
</dbReference>
<dbReference type="OrthoDB" id="9802553at2"/>
<keyword evidence="11" id="KW-0969">Cilium</keyword>
<dbReference type="PANTHER" id="PTHR30033">
    <property type="entry name" value="FLAGELLAR HOOK-ASSOCIATED PROTEIN 1"/>
    <property type="match status" value="1"/>
</dbReference>
<proteinExistence type="inferred from homology"/>
<dbReference type="NCBIfam" id="TIGR02492">
    <property type="entry name" value="flgK_ends"/>
    <property type="match status" value="1"/>
</dbReference>
<evidence type="ECO:0000256" key="4">
    <source>
        <dbReference type="ARBA" id="ARBA00016244"/>
    </source>
</evidence>
<evidence type="ECO:0000313" key="11">
    <source>
        <dbReference type="EMBL" id="SEO71262.1"/>
    </source>
</evidence>
<sequence length="595" mass="62929">MNSTFGGLNTVIRGLAAQQAGLDTVGHNVSNANTTGYSRQTVNLVTTTPDTLYSNNGTMQKGSGVNVQSITRIRDFLIDKQMWEGISTLNAGKSKQDSLSKVETVLNDTSDTGVQSVLNDFWDSWQTLATSASDDGTRMAVREQGVTLANAIQTAADQLTDMVSDINETITTKVKSINQLTSEISSLNKQIFAVEAGGTDNANDLRDRRDALVDDLSGMVDVRVTEDSSGRYIIQSASTTLVSATDYTELKTVSSKDADYGYNLVNVADAQTGQVIKFTNGELSSMIDMRDNASTGIKSYLNNLSTMSQFLLTEFNEVHKAGYGTDNSTGNNFFGDASTDYSDATATASYTKADWIDRLAVNQALFTTDGLAKIAAKTSANAIAVTQSNTSGGAASITSATGNYTNGDTATSVKVNLTVAAGVVTKISYSTSTDGGKTWGTATDIAGAGPYTMTINGITVDLDVAASASNQTGDQYNFTLSKGNVASGDNAVNLSKRLKNDTSALLGNKSLDGYYSTVVTALGVQSQNAQRLTANQQTLVNQTTNWRASVSGVSTDEELTNMIRFQKGYSSAARVLTAMDEMLDKLINGTGTVGR</sequence>
<dbReference type="AlphaFoldDB" id="A0A1H8RY30"/>
<dbReference type="EMBL" id="FODY01000004">
    <property type="protein sequence ID" value="SEO71262.1"/>
    <property type="molecule type" value="Genomic_DNA"/>
</dbReference>
<evidence type="ECO:0000259" key="8">
    <source>
        <dbReference type="Pfam" id="PF00460"/>
    </source>
</evidence>
<dbReference type="PRINTS" id="PR01005">
    <property type="entry name" value="FLGHOOKAP1"/>
</dbReference>
<dbReference type="Pfam" id="PF00460">
    <property type="entry name" value="Flg_bb_rod"/>
    <property type="match status" value="1"/>
</dbReference>
<keyword evidence="6 7" id="KW-0975">Bacterial flagellum</keyword>
<dbReference type="Proteomes" id="UP000198847">
    <property type="component" value="Unassembled WGS sequence"/>
</dbReference>
<dbReference type="GO" id="GO:0044780">
    <property type="term" value="P:bacterial-type flagellum assembly"/>
    <property type="evidence" value="ECO:0007669"/>
    <property type="project" value="InterPro"/>
</dbReference>
<evidence type="ECO:0000259" key="10">
    <source>
        <dbReference type="Pfam" id="PF22638"/>
    </source>
</evidence>
<gene>
    <name evidence="7" type="primary">flgK</name>
    <name evidence="11" type="ORF">SAMN04490178_104122</name>
</gene>
<evidence type="ECO:0000259" key="9">
    <source>
        <dbReference type="Pfam" id="PF06429"/>
    </source>
</evidence>
<name>A0A1H8RY30_9FIRM</name>
<accession>A0A1H8RY30</accession>
<dbReference type="SUPFAM" id="SSF64518">
    <property type="entry name" value="Phase 1 flagellin"/>
    <property type="match status" value="1"/>
</dbReference>
<dbReference type="Pfam" id="PF22638">
    <property type="entry name" value="FlgK_D1"/>
    <property type="match status" value="1"/>
</dbReference>
<evidence type="ECO:0000256" key="3">
    <source>
        <dbReference type="ARBA" id="ARBA00009677"/>
    </source>
</evidence>
<dbReference type="RefSeq" id="WP_091744463.1">
    <property type="nucleotide sequence ID" value="NZ_FODY01000004.1"/>
</dbReference>
<feature type="domain" description="Flagellar basal-body/hook protein C-terminal" evidence="9">
    <location>
        <begin position="550"/>
        <end position="588"/>
    </location>
</feature>